<dbReference type="SUPFAM" id="SSF52047">
    <property type="entry name" value="RNI-like"/>
    <property type="match status" value="1"/>
</dbReference>
<proteinExistence type="predicted"/>
<accession>A0ABU6U7M9</accession>
<evidence type="ECO:0000313" key="2">
    <source>
        <dbReference type="EMBL" id="MED6156203.1"/>
    </source>
</evidence>
<name>A0ABU6U7M9_9FABA</name>
<organism evidence="2 3">
    <name type="scientific">Stylosanthes scabra</name>
    <dbReference type="NCBI Taxonomy" id="79078"/>
    <lineage>
        <taxon>Eukaryota</taxon>
        <taxon>Viridiplantae</taxon>
        <taxon>Streptophyta</taxon>
        <taxon>Embryophyta</taxon>
        <taxon>Tracheophyta</taxon>
        <taxon>Spermatophyta</taxon>
        <taxon>Magnoliopsida</taxon>
        <taxon>eudicotyledons</taxon>
        <taxon>Gunneridae</taxon>
        <taxon>Pentapetalae</taxon>
        <taxon>rosids</taxon>
        <taxon>fabids</taxon>
        <taxon>Fabales</taxon>
        <taxon>Fabaceae</taxon>
        <taxon>Papilionoideae</taxon>
        <taxon>50 kb inversion clade</taxon>
        <taxon>dalbergioids sensu lato</taxon>
        <taxon>Dalbergieae</taxon>
        <taxon>Pterocarpus clade</taxon>
        <taxon>Stylosanthes</taxon>
    </lineage>
</organism>
<comment type="caution">
    <text evidence="2">The sequence shown here is derived from an EMBL/GenBank/DDBJ whole genome shotgun (WGS) entry which is preliminary data.</text>
</comment>
<dbReference type="InterPro" id="IPR032675">
    <property type="entry name" value="LRR_dom_sf"/>
</dbReference>
<reference evidence="2 3" key="1">
    <citation type="journal article" date="2023" name="Plants (Basel)">
        <title>Bridging the Gap: Combining Genomics and Transcriptomics Approaches to Understand Stylosanthes scabra, an Orphan Legume from the Brazilian Caatinga.</title>
        <authorList>
            <person name="Ferreira-Neto J.R.C."/>
            <person name="da Silva M.D."/>
            <person name="Binneck E."/>
            <person name="de Melo N.F."/>
            <person name="da Silva R.H."/>
            <person name="de Melo A.L.T.M."/>
            <person name="Pandolfi V."/>
            <person name="Bustamante F.O."/>
            <person name="Brasileiro-Vidal A.C."/>
            <person name="Benko-Iseppon A.M."/>
        </authorList>
    </citation>
    <scope>NUCLEOTIDE SEQUENCE [LARGE SCALE GENOMIC DNA]</scope>
    <source>
        <tissue evidence="2">Leaves</tissue>
    </source>
</reference>
<keyword evidence="3" id="KW-1185">Reference proteome</keyword>
<dbReference type="Pfam" id="PF24758">
    <property type="entry name" value="LRR_At5g56370"/>
    <property type="match status" value="1"/>
</dbReference>
<dbReference type="Gene3D" id="3.80.10.10">
    <property type="entry name" value="Ribonuclease Inhibitor"/>
    <property type="match status" value="1"/>
</dbReference>
<gene>
    <name evidence="2" type="ORF">PIB30_012218</name>
</gene>
<evidence type="ECO:0000313" key="3">
    <source>
        <dbReference type="Proteomes" id="UP001341840"/>
    </source>
</evidence>
<feature type="domain" description="F-box/LRR-repeat protein 15/At3g58940/PEG3-like LRR" evidence="1">
    <location>
        <begin position="32"/>
        <end position="139"/>
    </location>
</feature>
<dbReference type="PANTHER" id="PTHR34145">
    <property type="entry name" value="OS02G0105600 PROTEIN"/>
    <property type="match status" value="1"/>
</dbReference>
<dbReference type="InterPro" id="IPR053772">
    <property type="entry name" value="At1g61320/At1g61330-like"/>
</dbReference>
<protein>
    <recommendedName>
        <fullName evidence="1">F-box/LRR-repeat protein 15/At3g58940/PEG3-like LRR domain-containing protein</fullName>
    </recommendedName>
</protein>
<dbReference type="EMBL" id="JASCZI010120859">
    <property type="protein sequence ID" value="MED6156203.1"/>
    <property type="molecule type" value="Genomic_DNA"/>
</dbReference>
<dbReference type="Proteomes" id="UP001341840">
    <property type="component" value="Unassembled WGS sequence"/>
</dbReference>
<sequence length="161" mass="17992">MLSCAERIHLSLSEPNKPNPPPIGERYRFPLTSILESKSLVFLILDGYFRLDESLFITTHPITMFPSLKSLSLRGVYVNDAQVLHYLVSSCPMIENLTSNNCSGGLEYVRIQNLPKLKKFLFRGPQEVGVHLAPSLELFQYTATGSNGAPYIDTTTLKSTL</sequence>
<dbReference type="InterPro" id="IPR055411">
    <property type="entry name" value="LRR_FXL15/At3g58940/PEG3-like"/>
</dbReference>
<evidence type="ECO:0000259" key="1">
    <source>
        <dbReference type="Pfam" id="PF24758"/>
    </source>
</evidence>